<organism evidence="2 3">
    <name type="scientific">Azotobacter beijerinckii</name>
    <dbReference type="NCBI Taxonomy" id="170623"/>
    <lineage>
        <taxon>Bacteria</taxon>
        <taxon>Pseudomonadati</taxon>
        <taxon>Pseudomonadota</taxon>
        <taxon>Gammaproteobacteria</taxon>
        <taxon>Pseudomonadales</taxon>
        <taxon>Pseudomonadaceae</taxon>
        <taxon>Azotobacter</taxon>
    </lineage>
</organism>
<dbReference type="RefSeq" id="WP_170854442.1">
    <property type="nucleotide sequence ID" value="NZ_FOKJ01000015.1"/>
</dbReference>
<dbReference type="AlphaFoldDB" id="A0A1I4DL60"/>
<name>A0A1I4DL60_9GAMM</name>
<keyword evidence="1" id="KW-1133">Transmembrane helix</keyword>
<evidence type="ECO:0000313" key="3">
    <source>
        <dbReference type="Proteomes" id="UP000199579"/>
    </source>
</evidence>
<keyword evidence="1" id="KW-0812">Transmembrane</keyword>
<sequence length="56" mass="6469">MQQVNESDSCLEEELEEKEERMAATVRHDRCDVFLTRCLEVGMILVYGTAFLGLLF</sequence>
<evidence type="ECO:0000256" key="1">
    <source>
        <dbReference type="SAM" id="Phobius"/>
    </source>
</evidence>
<accession>A0A1I4DL60</accession>
<evidence type="ECO:0000313" key="2">
    <source>
        <dbReference type="EMBL" id="SFK93659.1"/>
    </source>
</evidence>
<feature type="transmembrane region" description="Helical" evidence="1">
    <location>
        <begin position="34"/>
        <end position="55"/>
    </location>
</feature>
<dbReference type="Proteomes" id="UP000199579">
    <property type="component" value="Unassembled WGS sequence"/>
</dbReference>
<dbReference type="EMBL" id="FOSX01000036">
    <property type="protein sequence ID" value="SFK93659.1"/>
    <property type="molecule type" value="Genomic_DNA"/>
</dbReference>
<gene>
    <name evidence="2" type="ORF">SAMN04244574_02454</name>
</gene>
<keyword evidence="1" id="KW-0472">Membrane</keyword>
<reference evidence="2 3" key="1">
    <citation type="submission" date="2016-10" db="EMBL/GenBank/DDBJ databases">
        <authorList>
            <person name="de Groot N.N."/>
        </authorList>
    </citation>
    <scope>NUCLEOTIDE SEQUENCE [LARGE SCALE GENOMIC DNA]</scope>
    <source>
        <strain evidence="2 3">DSM 381</strain>
    </source>
</reference>
<protein>
    <submittedName>
        <fullName evidence="2">Uncharacterized protein</fullName>
    </submittedName>
</protein>
<proteinExistence type="predicted"/>